<organism evidence="2 3">
    <name type="scientific">Schizopora paradoxa</name>
    <dbReference type="NCBI Taxonomy" id="27342"/>
    <lineage>
        <taxon>Eukaryota</taxon>
        <taxon>Fungi</taxon>
        <taxon>Dikarya</taxon>
        <taxon>Basidiomycota</taxon>
        <taxon>Agaricomycotina</taxon>
        <taxon>Agaricomycetes</taxon>
        <taxon>Hymenochaetales</taxon>
        <taxon>Schizoporaceae</taxon>
        <taxon>Schizopora</taxon>
    </lineage>
</organism>
<evidence type="ECO:0000256" key="1">
    <source>
        <dbReference type="SAM" id="Phobius"/>
    </source>
</evidence>
<feature type="transmembrane region" description="Helical" evidence="1">
    <location>
        <begin position="12"/>
        <end position="28"/>
    </location>
</feature>
<evidence type="ECO:0000313" key="2">
    <source>
        <dbReference type="EMBL" id="KLO04055.1"/>
    </source>
</evidence>
<dbReference type="Proteomes" id="UP000053477">
    <property type="component" value="Unassembled WGS sequence"/>
</dbReference>
<dbReference type="InParanoid" id="A0A0H2QWX0"/>
<keyword evidence="3" id="KW-1185">Reference proteome</keyword>
<keyword evidence="1" id="KW-0472">Membrane</keyword>
<evidence type="ECO:0000313" key="3">
    <source>
        <dbReference type="Proteomes" id="UP000053477"/>
    </source>
</evidence>
<reference evidence="2 3" key="1">
    <citation type="submission" date="2015-04" db="EMBL/GenBank/DDBJ databases">
        <title>Complete genome sequence of Schizopora paradoxa KUC8140, a cosmopolitan wood degrader in East Asia.</title>
        <authorList>
            <consortium name="DOE Joint Genome Institute"/>
            <person name="Min B."/>
            <person name="Park H."/>
            <person name="Jang Y."/>
            <person name="Kim J.-J."/>
            <person name="Kim K.H."/>
            <person name="Pangilinan J."/>
            <person name="Lipzen A."/>
            <person name="Riley R."/>
            <person name="Grigoriev I.V."/>
            <person name="Spatafora J.W."/>
            <person name="Choi I.-G."/>
        </authorList>
    </citation>
    <scope>NUCLEOTIDE SEQUENCE [LARGE SCALE GENOMIC DNA]</scope>
    <source>
        <strain evidence="2 3">KUC8140</strain>
    </source>
</reference>
<dbReference type="AlphaFoldDB" id="A0A0H2QWX0"/>
<name>A0A0H2QWX0_9AGAM</name>
<dbReference type="EMBL" id="KQ086747">
    <property type="protein sequence ID" value="KLO04055.1"/>
    <property type="molecule type" value="Genomic_DNA"/>
</dbReference>
<protein>
    <submittedName>
        <fullName evidence="2">Uncharacterized protein</fullName>
    </submittedName>
</protein>
<accession>A0A0H2QWX0</accession>
<keyword evidence="1" id="KW-1133">Transmembrane helix</keyword>
<keyword evidence="1" id="KW-0812">Transmembrane</keyword>
<sequence>MQKDWQRICGCGRLFWNVVIVWTLFVLFPRSDSANPPVARFVQYTGHNNPIIFILVKNGAEVRAAGEVLWQYVWWDMLEDALDKKDCKECPQDYPHSPCDRPHSSTPSPRRCKDHFKKLGTLTDKAKAELRVSIYHNLSYNMVDKMRRQIGYAKEFLSTESSRISRVFFRSPQNPSSLDRTRELHIRVAEVEAKGEALANHLYDLGGRVKTQGDIPDKDIRPHLVREFFEELGNLIHIPKDV</sequence>
<gene>
    <name evidence="2" type="ORF">SCHPADRAFT_897329</name>
</gene>
<proteinExistence type="predicted"/>